<evidence type="ECO:0000259" key="1">
    <source>
        <dbReference type="Pfam" id="PF01170"/>
    </source>
</evidence>
<evidence type="ECO:0000313" key="3">
    <source>
        <dbReference type="Proteomes" id="UP000290365"/>
    </source>
</evidence>
<dbReference type="CDD" id="cd02440">
    <property type="entry name" value="AdoMet_MTases"/>
    <property type="match status" value="1"/>
</dbReference>
<keyword evidence="2" id="KW-0808">Transferase</keyword>
<dbReference type="RefSeq" id="WP_129889146.1">
    <property type="nucleotide sequence ID" value="NZ_CP035758.1"/>
</dbReference>
<evidence type="ECO:0000313" key="2">
    <source>
        <dbReference type="EMBL" id="QBD78093.1"/>
    </source>
</evidence>
<keyword evidence="3" id="KW-1185">Reference proteome</keyword>
<reference evidence="2 3" key="1">
    <citation type="submission" date="2019-01" db="EMBL/GenBank/DDBJ databases">
        <title>Ktedonosporobacter rubrisoli SCAWS-G2.</title>
        <authorList>
            <person name="Huang Y."/>
            <person name="Yan B."/>
        </authorList>
    </citation>
    <scope>NUCLEOTIDE SEQUENCE [LARGE SCALE GENOMIC DNA]</scope>
    <source>
        <strain evidence="2 3">SCAWS-G2</strain>
    </source>
</reference>
<accession>A0A4P6JRZ6</accession>
<keyword evidence="2" id="KW-0489">Methyltransferase</keyword>
<dbReference type="AlphaFoldDB" id="A0A4P6JRZ6"/>
<dbReference type="InterPro" id="IPR000241">
    <property type="entry name" value="RlmKL-like_Mtase"/>
</dbReference>
<dbReference type="EMBL" id="CP035758">
    <property type="protein sequence ID" value="QBD78093.1"/>
    <property type="molecule type" value="Genomic_DNA"/>
</dbReference>
<dbReference type="Gene3D" id="3.40.50.150">
    <property type="entry name" value="Vaccinia Virus protein VP39"/>
    <property type="match status" value="1"/>
</dbReference>
<gene>
    <name evidence="2" type="ORF">EPA93_19665</name>
</gene>
<dbReference type="OrthoDB" id="9809404at2"/>
<dbReference type="GO" id="GO:0030488">
    <property type="term" value="P:tRNA methylation"/>
    <property type="evidence" value="ECO:0007669"/>
    <property type="project" value="TreeGrafter"/>
</dbReference>
<dbReference type="SUPFAM" id="SSF53335">
    <property type="entry name" value="S-adenosyl-L-methionine-dependent methyltransferases"/>
    <property type="match status" value="1"/>
</dbReference>
<name>A0A4P6JRZ6_KTERU</name>
<dbReference type="Proteomes" id="UP000290365">
    <property type="component" value="Chromosome"/>
</dbReference>
<feature type="domain" description="Ribosomal RNA large subunit methyltransferase K/L-like methyltransferase" evidence="1">
    <location>
        <begin position="179"/>
        <end position="318"/>
    </location>
</feature>
<dbReference type="KEGG" id="kbs:EPA93_19665"/>
<sequence>MSRVSNALPFFALTTAGLEAISAQELARLPHITSQTLSYRRLSGTCQGDLASLCTLRTIDDVFLELATWREIGRPRSSLEWLRHLAFALDLHEAVAHLARLRAIRRFPQFSLSVSFVGKRNYTSEEIKEVLAKVLEYTHRGWLYQRDDRQADLNVRVFLEQDVATVGVRISKTPLHDRFYQQVHLPGALKPSVAAALVMLAQITSTTTVLDPCCGSGTILIEAALQGACACGGDSNPTAVAAAQTNVTAAGVAVPIFHWDATSLPQACASIDRVITNLPWGRQVSVETALPVLYRRLCTQMRRVLAPAGRLVVLTHDPALLDPLDVSCVEQIEISLFGQRPTILVFSPTSGKNVKGDQ</sequence>
<dbReference type="Gene3D" id="3.30.2130.30">
    <property type="match status" value="1"/>
</dbReference>
<dbReference type="PANTHER" id="PTHR14911:SF13">
    <property type="entry name" value="TRNA (GUANINE(6)-N2)-METHYLTRANSFERASE THUMP3"/>
    <property type="match status" value="1"/>
</dbReference>
<dbReference type="CDD" id="cd11715">
    <property type="entry name" value="THUMP_AdoMetMT"/>
    <property type="match status" value="1"/>
</dbReference>
<dbReference type="PANTHER" id="PTHR14911">
    <property type="entry name" value="THUMP DOMAIN-CONTAINING"/>
    <property type="match status" value="1"/>
</dbReference>
<proteinExistence type="predicted"/>
<organism evidence="2 3">
    <name type="scientific">Ktedonosporobacter rubrisoli</name>
    <dbReference type="NCBI Taxonomy" id="2509675"/>
    <lineage>
        <taxon>Bacteria</taxon>
        <taxon>Bacillati</taxon>
        <taxon>Chloroflexota</taxon>
        <taxon>Ktedonobacteria</taxon>
        <taxon>Ktedonobacterales</taxon>
        <taxon>Ktedonosporobacteraceae</taxon>
        <taxon>Ktedonosporobacter</taxon>
    </lineage>
</organism>
<protein>
    <submittedName>
        <fullName evidence="2">Methyltransferase domain-containing protein</fullName>
    </submittedName>
</protein>
<dbReference type="GO" id="GO:0016423">
    <property type="term" value="F:tRNA (guanine) methyltransferase activity"/>
    <property type="evidence" value="ECO:0007669"/>
    <property type="project" value="TreeGrafter"/>
</dbReference>
<dbReference type="InterPro" id="IPR029063">
    <property type="entry name" value="SAM-dependent_MTases_sf"/>
</dbReference>
<dbReference type="Pfam" id="PF01170">
    <property type="entry name" value="UPF0020"/>
    <property type="match status" value="1"/>
</dbReference>